<sequence>MRIVGVGVDILIGTRFVEVLKRRSPARLAARILTDSEYQDFESLPSDKTAQWLANRWAIKEAVFKACSSQERLSWKQIEIYKDDDAPKARLIHDMHTKLHNDPDACDEHLPDIVTSKGSPIASISRASARAAERWPEALSRGNSRAQIRHQMFMPPLQGMLHFTHELPDAAPYSLETSLMRLALLTAFREHLYLPIMSSYRRQSVLVDDMFGLGLTFATASPSRAPDQGTPIHARFARQQAHAAQTIVQYDDQDESDAEQAADEPDESLYRDYYSPETLASVFDAPDSASIAETAATKLTFTGLAPARAQHTRAASTASKATYMTDVTMPYDHQGSITSRLKVDERTSRLSRPKSMLELAQLYAEPEDSRSHRLDQWIAASSQSIVKPRQEAQPDLPAAVSLKKAQSMMSLRPSEAAASESNLRRPPNTSHVQRHGTLLSTGTSPARHSKELGRILDPTSTPARSMSAQLPSLSASVTVHRPRPQAQLEQQVSKKARVELDFALESALIVEGGSVRGTMEIRTAKSANAADQVWLSRPKARIVGFEEISSPNVRHIIFQHTDSIASPDGADTLPCFDSEPDAEGFSRAKTGSFAFPFQMDLPVSSGAKGPSRNKQGLVRYIIIASIKLKSAASGTTRSIAHFYRHIEVYPYFHPSAILASSLKPIVATASKTLFMGGDGKVNVEASLHRPVWIAGQQCYVTVSVRNESSKKIKSLSLTLIRSNKLHRPASLTGDDVGRIQVVKKKLIESVLEMGKKAQRGEVTAKGSWLGVSSGETAQCTHSITIPPECLSISHGRYLEVAYSIKVAVAGSLSAEVSAELPVRIINFVSIDPPPGHHEAAKALERAVRPMSSESGSVPTSPTKRAVNLARLESGDSMPLSDLQIAYQQAMSRTDSAGTGKSDKIEAEVEAATPGRPRSLASKSSRQSLAGPSRSLRVDDRKREVDELDFILSASQATSQYYDEGTIDQFVSSLRRSDAEDAQVRAQANMPTPLPRLAVPAEAMPSMQRRGSATLGFALATPATPLRVSPDTGTRRVSRQLPQPPTDQSPRIVVRKASESVKPEIGQSQPRLRHHSSQGMLASASQPVRVRPSLSRESSAGSKSPGLESAPCSSNPSSSSMSSAQTPDSRHFALPTLTSDNLHSNAASRRSLSHAVSVGNLSAAARGFTDQPVRAKVKDFQPEAVNEFKMSRQPSLASTIDWSGQLTRARSMNFNAPLLRQPRQ</sequence>
<gene>
    <name evidence="6" type="primary">Mo04905</name>
    <name evidence="6" type="ORF">E5Q_04905</name>
</gene>
<dbReference type="InterPro" id="IPR014752">
    <property type="entry name" value="Arrestin-like_C"/>
</dbReference>
<dbReference type="InterPro" id="IPR014756">
    <property type="entry name" value="Ig_E-set"/>
</dbReference>
<dbReference type="SUPFAM" id="SSF56214">
    <property type="entry name" value="4'-phosphopantetheinyl transferase"/>
    <property type="match status" value="1"/>
</dbReference>
<dbReference type="GO" id="GO:0006633">
    <property type="term" value="P:fatty acid biosynthetic process"/>
    <property type="evidence" value="ECO:0007669"/>
    <property type="project" value="InterPro"/>
</dbReference>
<evidence type="ECO:0000259" key="5">
    <source>
        <dbReference type="SMART" id="SM01017"/>
    </source>
</evidence>
<dbReference type="InterPro" id="IPR008278">
    <property type="entry name" value="4-PPantetheinyl_Trfase_dom"/>
</dbReference>
<feature type="region of interest" description="Disordered" evidence="4">
    <location>
        <begin position="1020"/>
        <end position="1135"/>
    </location>
</feature>
<dbReference type="Gene3D" id="2.60.40.640">
    <property type="match status" value="1"/>
</dbReference>
<evidence type="ECO:0000313" key="7">
    <source>
        <dbReference type="Proteomes" id="UP000009131"/>
    </source>
</evidence>
<evidence type="ECO:0000256" key="3">
    <source>
        <dbReference type="ARBA" id="ARBA00022842"/>
    </source>
</evidence>
<dbReference type="eggNOG" id="ENOG502RWPB">
    <property type="taxonomic scope" value="Eukaryota"/>
</dbReference>
<evidence type="ECO:0000256" key="1">
    <source>
        <dbReference type="ARBA" id="ARBA00022679"/>
    </source>
</evidence>
<dbReference type="GO" id="GO:0008897">
    <property type="term" value="F:holo-[acyl-carrier-protein] synthase activity"/>
    <property type="evidence" value="ECO:0007669"/>
    <property type="project" value="InterPro"/>
</dbReference>
<keyword evidence="7" id="KW-1185">Reference proteome</keyword>
<dbReference type="OrthoDB" id="298939at2759"/>
<feature type="compositionally biased region" description="Low complexity" evidence="4">
    <location>
        <begin position="1108"/>
        <end position="1126"/>
    </location>
</feature>
<feature type="compositionally biased region" description="Polar residues" evidence="4">
    <location>
        <begin position="920"/>
        <end position="929"/>
    </location>
</feature>
<dbReference type="InterPro" id="IPR011022">
    <property type="entry name" value="Arrestin_C-like"/>
</dbReference>
<dbReference type="SUPFAM" id="SSF81296">
    <property type="entry name" value="E set domains"/>
    <property type="match status" value="1"/>
</dbReference>
<reference evidence="6 7" key="2">
    <citation type="journal article" date="2012" name="Open Biol.">
        <title>Characteristics of nucleosomes and linker DNA regions on the genome of the basidiomycete Mixia osmundae revealed by mono- and dinucleosome mapping.</title>
        <authorList>
            <person name="Nishida H."/>
            <person name="Kondo S."/>
            <person name="Matsumoto T."/>
            <person name="Suzuki Y."/>
            <person name="Yoshikawa H."/>
            <person name="Taylor T.D."/>
            <person name="Sugiyama J."/>
        </authorList>
    </citation>
    <scope>NUCLEOTIDE SEQUENCE [LARGE SCALE GENOMIC DNA]</scope>
    <source>
        <strain evidence="7">CBS 9802 / IAM 14324 / JCM 22182 / KY 12970</strain>
    </source>
</reference>
<feature type="compositionally biased region" description="Polar residues" evidence="4">
    <location>
        <begin position="1076"/>
        <end position="1085"/>
    </location>
</feature>
<proteinExistence type="predicted"/>
<dbReference type="HOGENOM" id="CLU_268438_0_0_1"/>
<dbReference type="Pfam" id="PF02752">
    <property type="entry name" value="Arrestin_C"/>
    <property type="match status" value="1"/>
</dbReference>
<feature type="domain" description="Arrestin C-terminal-like" evidence="5">
    <location>
        <begin position="677"/>
        <end position="827"/>
    </location>
</feature>
<organism evidence="6 7">
    <name type="scientific">Mixia osmundae (strain CBS 9802 / IAM 14324 / JCM 22182 / KY 12970)</name>
    <dbReference type="NCBI Taxonomy" id="764103"/>
    <lineage>
        <taxon>Eukaryota</taxon>
        <taxon>Fungi</taxon>
        <taxon>Dikarya</taxon>
        <taxon>Basidiomycota</taxon>
        <taxon>Pucciniomycotina</taxon>
        <taxon>Mixiomycetes</taxon>
        <taxon>Mixiales</taxon>
        <taxon>Mixiaceae</taxon>
        <taxon>Mixia</taxon>
    </lineage>
</organism>
<feature type="region of interest" description="Disordered" evidence="4">
    <location>
        <begin position="909"/>
        <end position="937"/>
    </location>
</feature>
<reference evidence="6 7" key="1">
    <citation type="journal article" date="2011" name="J. Gen. Appl. Microbiol.">
        <title>Draft genome sequencing of the enigmatic basidiomycete Mixia osmundae.</title>
        <authorList>
            <person name="Nishida H."/>
            <person name="Nagatsuka Y."/>
            <person name="Sugiyama J."/>
        </authorList>
    </citation>
    <scope>NUCLEOTIDE SEQUENCE [LARGE SCALE GENOMIC DNA]</scope>
    <source>
        <strain evidence="7">CBS 9802 / IAM 14324 / JCM 22182 / KY 12970</strain>
    </source>
</reference>
<dbReference type="SMART" id="SM01017">
    <property type="entry name" value="Arrestin_C"/>
    <property type="match status" value="1"/>
</dbReference>
<evidence type="ECO:0000256" key="2">
    <source>
        <dbReference type="ARBA" id="ARBA00022723"/>
    </source>
</evidence>
<evidence type="ECO:0000313" key="6">
    <source>
        <dbReference type="EMBL" id="GAA98222.1"/>
    </source>
</evidence>
<keyword evidence="3" id="KW-0460">Magnesium</keyword>
<dbReference type="AlphaFoldDB" id="G7E5W2"/>
<dbReference type="InterPro" id="IPR037143">
    <property type="entry name" value="4-PPantetheinyl_Trfase_dom_sf"/>
</dbReference>
<dbReference type="NCBIfam" id="TIGR00556">
    <property type="entry name" value="pantethn_trn"/>
    <property type="match status" value="1"/>
</dbReference>
<keyword evidence="1" id="KW-0808">Transferase</keyword>
<dbReference type="Gene3D" id="3.90.470.20">
    <property type="entry name" value="4'-phosphopantetheinyl transferase domain"/>
    <property type="match status" value="1"/>
</dbReference>
<name>G7E5W2_MIXOS</name>
<accession>G7E5W2</accession>
<dbReference type="GO" id="GO:0000287">
    <property type="term" value="F:magnesium ion binding"/>
    <property type="evidence" value="ECO:0007669"/>
    <property type="project" value="InterPro"/>
</dbReference>
<evidence type="ECO:0000256" key="4">
    <source>
        <dbReference type="SAM" id="MobiDB-lite"/>
    </source>
</evidence>
<protein>
    <recommendedName>
        <fullName evidence="5">Arrestin C-terminal-like domain-containing protein</fullName>
    </recommendedName>
</protein>
<dbReference type="RefSeq" id="XP_014569256.1">
    <property type="nucleotide sequence ID" value="XM_014713770.1"/>
</dbReference>
<dbReference type="STRING" id="764103.G7E5W2"/>
<dbReference type="EMBL" id="BABT02000150">
    <property type="protein sequence ID" value="GAA98222.1"/>
    <property type="molecule type" value="Genomic_DNA"/>
</dbReference>
<keyword evidence="2" id="KW-0479">Metal-binding</keyword>
<dbReference type="InParanoid" id="G7E5W2"/>
<comment type="caution">
    <text evidence="6">The sequence shown here is derived from an EMBL/GenBank/DDBJ whole genome shotgun (WGS) entry which is preliminary data.</text>
</comment>
<feature type="region of interest" description="Disordered" evidence="4">
    <location>
        <begin position="403"/>
        <end position="451"/>
    </location>
</feature>
<dbReference type="Pfam" id="PF01648">
    <property type="entry name" value="ACPS"/>
    <property type="match status" value="1"/>
</dbReference>
<dbReference type="InterPro" id="IPR004568">
    <property type="entry name" value="Ppantetheine-prot_Trfase_dom"/>
</dbReference>
<dbReference type="Proteomes" id="UP000009131">
    <property type="component" value="Unassembled WGS sequence"/>
</dbReference>